<evidence type="ECO:0000313" key="3">
    <source>
        <dbReference type="Proteomes" id="UP000316639"/>
    </source>
</evidence>
<evidence type="ECO:0008006" key="4">
    <source>
        <dbReference type="Google" id="ProtNLM"/>
    </source>
</evidence>
<feature type="signal peptide" evidence="1">
    <location>
        <begin position="1"/>
        <end position="19"/>
    </location>
</feature>
<organism evidence="2 3">
    <name type="scientific">Lentzea tibetensis</name>
    <dbReference type="NCBI Taxonomy" id="2591470"/>
    <lineage>
        <taxon>Bacteria</taxon>
        <taxon>Bacillati</taxon>
        <taxon>Actinomycetota</taxon>
        <taxon>Actinomycetes</taxon>
        <taxon>Pseudonocardiales</taxon>
        <taxon>Pseudonocardiaceae</taxon>
        <taxon>Lentzea</taxon>
    </lineage>
</organism>
<dbReference type="EMBL" id="VOBR01000007">
    <property type="protein sequence ID" value="TWP51680.1"/>
    <property type="molecule type" value="Genomic_DNA"/>
</dbReference>
<feature type="chain" id="PRO_5022225070" description="Calx-beta domain-containing protein" evidence="1">
    <location>
        <begin position="20"/>
        <end position="131"/>
    </location>
</feature>
<proteinExistence type="predicted"/>
<evidence type="ECO:0000256" key="1">
    <source>
        <dbReference type="SAM" id="SignalP"/>
    </source>
</evidence>
<dbReference type="Proteomes" id="UP000316639">
    <property type="component" value="Unassembled WGS sequence"/>
</dbReference>
<keyword evidence="3" id="KW-1185">Reference proteome</keyword>
<name>A0A563EVF1_9PSEU</name>
<sequence length="131" mass="13819">MKLLVALLSLLVLPCTAQATPAGCGEQCELSVNDGPVCVVPNPCKVKFQLDEVTMRDITAEYRVDNGSARPGREFEADPTGRVVVRAGTDHAVLTIKTLAGGRDSKFDVVATRVSAGRIVKATGAVTIKSH</sequence>
<evidence type="ECO:0000313" key="2">
    <source>
        <dbReference type="EMBL" id="TWP51680.1"/>
    </source>
</evidence>
<reference evidence="2 3" key="1">
    <citation type="submission" date="2019-07" db="EMBL/GenBank/DDBJ databases">
        <title>Lentzea xizangensis sp. nov., isolated from Qinghai-Tibetan Plateau Soils.</title>
        <authorList>
            <person name="Huang J."/>
        </authorList>
    </citation>
    <scope>NUCLEOTIDE SEQUENCE [LARGE SCALE GENOMIC DNA]</scope>
    <source>
        <strain evidence="2 3">FXJ1.1311</strain>
    </source>
</reference>
<dbReference type="RefSeq" id="WP_146351272.1">
    <property type="nucleotide sequence ID" value="NZ_VOBR01000007.1"/>
</dbReference>
<accession>A0A563EVF1</accession>
<keyword evidence="1" id="KW-0732">Signal</keyword>
<protein>
    <recommendedName>
        <fullName evidence="4">Calx-beta domain-containing protein</fullName>
    </recommendedName>
</protein>
<dbReference type="AlphaFoldDB" id="A0A563EVF1"/>
<gene>
    <name evidence="2" type="ORF">FKR81_12440</name>
</gene>
<comment type="caution">
    <text evidence="2">The sequence shown here is derived from an EMBL/GenBank/DDBJ whole genome shotgun (WGS) entry which is preliminary data.</text>
</comment>